<keyword evidence="6" id="KW-0732">Signal</keyword>
<evidence type="ECO:0000313" key="8">
    <source>
        <dbReference type="Proteomes" id="UP001286313"/>
    </source>
</evidence>
<dbReference type="InterPro" id="IPR050271">
    <property type="entry name" value="UDP-glycosyltransferase"/>
</dbReference>
<accession>A0AAE1KG41</accession>
<dbReference type="FunFam" id="3.40.50.2000:FF:000050">
    <property type="entry name" value="UDP-glucuronosyltransferase"/>
    <property type="match status" value="1"/>
</dbReference>
<dbReference type="GO" id="GO:0008194">
    <property type="term" value="F:UDP-glycosyltransferase activity"/>
    <property type="evidence" value="ECO:0007669"/>
    <property type="project" value="InterPro"/>
</dbReference>
<dbReference type="Proteomes" id="UP001286313">
    <property type="component" value="Unassembled WGS sequence"/>
</dbReference>
<dbReference type="SUPFAM" id="SSF53756">
    <property type="entry name" value="UDP-Glycosyltransferase/glycogen phosphorylase"/>
    <property type="match status" value="1"/>
</dbReference>
<gene>
    <name evidence="7" type="ORF">Pcinc_022865</name>
</gene>
<dbReference type="Gene3D" id="3.40.50.2000">
    <property type="entry name" value="Glycogen Phosphorylase B"/>
    <property type="match status" value="1"/>
</dbReference>
<feature type="chain" id="PRO_5041964822" evidence="6">
    <location>
        <begin position="23"/>
        <end position="618"/>
    </location>
</feature>
<evidence type="ECO:0000256" key="3">
    <source>
        <dbReference type="ARBA" id="ARBA00022679"/>
    </source>
</evidence>
<keyword evidence="2" id="KW-0328">Glycosyltransferase</keyword>
<dbReference type="Pfam" id="PF00201">
    <property type="entry name" value="UDPGT"/>
    <property type="match status" value="1"/>
</dbReference>
<keyword evidence="5" id="KW-1133">Transmembrane helix</keyword>
<feature type="transmembrane region" description="Helical" evidence="5">
    <location>
        <begin position="579"/>
        <end position="602"/>
    </location>
</feature>
<proteinExistence type="inferred from homology"/>
<evidence type="ECO:0000256" key="1">
    <source>
        <dbReference type="ARBA" id="ARBA00009995"/>
    </source>
</evidence>
<organism evidence="7 8">
    <name type="scientific">Petrolisthes cinctipes</name>
    <name type="common">Flat porcelain crab</name>
    <dbReference type="NCBI Taxonomy" id="88211"/>
    <lineage>
        <taxon>Eukaryota</taxon>
        <taxon>Metazoa</taxon>
        <taxon>Ecdysozoa</taxon>
        <taxon>Arthropoda</taxon>
        <taxon>Crustacea</taxon>
        <taxon>Multicrustacea</taxon>
        <taxon>Malacostraca</taxon>
        <taxon>Eumalacostraca</taxon>
        <taxon>Eucarida</taxon>
        <taxon>Decapoda</taxon>
        <taxon>Pleocyemata</taxon>
        <taxon>Anomura</taxon>
        <taxon>Galatheoidea</taxon>
        <taxon>Porcellanidae</taxon>
        <taxon>Petrolisthes</taxon>
    </lineage>
</organism>
<evidence type="ECO:0000256" key="6">
    <source>
        <dbReference type="SAM" id="SignalP"/>
    </source>
</evidence>
<reference evidence="7" key="1">
    <citation type="submission" date="2023-10" db="EMBL/GenBank/DDBJ databases">
        <title>Genome assemblies of two species of porcelain crab, Petrolisthes cinctipes and Petrolisthes manimaculis (Anomura: Porcellanidae).</title>
        <authorList>
            <person name="Angst P."/>
        </authorList>
    </citation>
    <scope>NUCLEOTIDE SEQUENCE</scope>
    <source>
        <strain evidence="7">PB745_01</strain>
        <tissue evidence="7">Gill</tissue>
    </source>
</reference>
<evidence type="ECO:0000256" key="4">
    <source>
        <dbReference type="SAM" id="MobiDB-lite"/>
    </source>
</evidence>
<dbReference type="CDD" id="cd03784">
    <property type="entry name" value="GT1_Gtf-like"/>
    <property type="match status" value="1"/>
</dbReference>
<evidence type="ECO:0000313" key="7">
    <source>
        <dbReference type="EMBL" id="KAK3872032.1"/>
    </source>
</evidence>
<feature type="region of interest" description="Disordered" evidence="4">
    <location>
        <begin position="27"/>
        <end position="113"/>
    </location>
</feature>
<keyword evidence="5" id="KW-0472">Membrane</keyword>
<comment type="caution">
    <text evidence="7">The sequence shown here is derived from an EMBL/GenBank/DDBJ whole genome shotgun (WGS) entry which is preliminary data.</text>
</comment>
<comment type="similarity">
    <text evidence="1">Belongs to the UDP-glycosyltransferase family.</text>
</comment>
<name>A0AAE1KG41_PETCI</name>
<dbReference type="AlphaFoldDB" id="A0AAE1KG41"/>
<dbReference type="PANTHER" id="PTHR48043:SF27">
    <property type="entry name" value="UDP-GLUCURONOSYLTRANSFERASE"/>
    <property type="match status" value="1"/>
</dbReference>
<feature type="signal peptide" evidence="6">
    <location>
        <begin position="1"/>
        <end position="22"/>
    </location>
</feature>
<dbReference type="InterPro" id="IPR002213">
    <property type="entry name" value="UDP_glucos_trans"/>
</dbReference>
<dbReference type="PANTHER" id="PTHR48043">
    <property type="entry name" value="EG:EG0003.4 PROTEIN-RELATED"/>
    <property type="match status" value="1"/>
</dbReference>
<keyword evidence="8" id="KW-1185">Reference proteome</keyword>
<evidence type="ECO:0000256" key="5">
    <source>
        <dbReference type="SAM" id="Phobius"/>
    </source>
</evidence>
<sequence>MWRRGRVVVSSVVVMMVVVVVAEHQASTTISTSNTPSSTPTTSTPSSTSTTPSSISTTTTNTPSSTTPNTNTPSSIPTTTSTSSSAPVPTTTTTTSTTTTSSTSSSSSFSIPTFNLPNMAPSRILVVDVIGSISHKNFIMSVAQHLAQRNHSVTYLTTLDSKKKKKNNNNNNEVKEVYVPFDLTIPNLFNTSVGEKISLTMDYIHKTCFTGLESHQFQSLKKEKFDLYILSSVFTDCYLPHIYTQGVPHIYVSPNVIQGTTSELASTPFFTSLSGSILLDLDGFPLSFTDRLKSVLHDQVALFIYRFALSRLEAECKAKKLCPEDVPSLAEMRTHGSLFIVNSVLTLESPALPYTPTVVHAGGIHCRPSQPLPKSLEEWVAGSGQAGFIYFSLGSLVKPADMPEKYRSVLVEVFGSLQQRVLWKWHQDTMEALPPNVRLSKWLPQQDILGHPQLRLFITHGGLLSLQEATYHGVPVLGFPVNIDQKHNLNQAQREGWGRLITWENLTFDHLHSTILEMIDDTSIQDVTKRRLSVMRDQPVPPGDWATYWVEYVIRHQGADHLRCPATRMPWYELYNVDVWVFVLMVTVTFLVLVCFISYKCFRCLLTCCRRSTKTKKE</sequence>
<evidence type="ECO:0000256" key="2">
    <source>
        <dbReference type="ARBA" id="ARBA00022676"/>
    </source>
</evidence>
<keyword evidence="5" id="KW-0812">Transmembrane</keyword>
<dbReference type="EMBL" id="JAWQEG010002428">
    <property type="protein sequence ID" value="KAK3872032.1"/>
    <property type="molecule type" value="Genomic_DNA"/>
</dbReference>
<keyword evidence="3" id="KW-0808">Transferase</keyword>
<protein>
    <submittedName>
        <fullName evidence="7">Uncharacterized protein</fullName>
    </submittedName>
</protein>